<reference evidence="2" key="1">
    <citation type="submission" date="2025-08" db="UniProtKB">
        <authorList>
            <consortium name="RefSeq"/>
        </authorList>
    </citation>
    <scope>IDENTIFICATION</scope>
    <source>
        <strain evidence="2">Tuebingen</strain>
        <tissue evidence="2">Fibroblasts and whole tissue</tissue>
    </source>
</reference>
<evidence type="ECO:0000313" key="1">
    <source>
        <dbReference type="Proteomes" id="UP000000437"/>
    </source>
</evidence>
<evidence type="ECO:0000313" key="2">
    <source>
        <dbReference type="RefSeq" id="XP_073802838.1"/>
    </source>
</evidence>
<sequence>MLHCSSQSNNLLTRAIEEVSEFKCVFESPLTAVVYSHLQFRPGDDQKRSAAHQWLLKLMLMMFLHVFLLICAFPPSAAEGRLRQFYILKQKINNGSAAQSLCRVNYTDLVTVYDQQDNIKLLQLMKNSSSPGSGWIGAYRGNYSLKWSNGDDVSYSRYSPSYSDQTRCAAMNASGDWESILCNETKPFMCYEQEAGGSSYIYSLITQNKSWSDAQLYCRENHTDLVSIRNEEENTLVMNNGKQSNTPFWIGLLNDSVDWRDGGRSAYRNWHPITDQSRPNAIMSIADGRWMKVYASNLYPLCYKSFIHVSPAEMSWEDAMNYCSSQFSGALCLESENDQTETQRELNRNNISAPVWVGLRQSCPFGFWMWINGLEVGNWTNWKEGKAPEAALSQHCAAMEKVNGRYTLTDKDCRSKYRVVCEENHVPGSTIQTASLVSNHDSF</sequence>
<keyword evidence="1" id="KW-1185">Reference proteome</keyword>
<gene>
    <name evidence="2" type="primary">LOC103910408</name>
</gene>
<proteinExistence type="predicted"/>
<dbReference type="Proteomes" id="UP000000437">
    <property type="component" value="Chromosome 4"/>
</dbReference>
<protein>
    <submittedName>
        <fullName evidence="2">Macrophage mannose receptor 1-like</fullName>
    </submittedName>
</protein>
<accession>A0AC58J8M5</accession>
<name>A0AC58J8M5_DANRE</name>
<organism evidence="1 2">
    <name type="scientific">Danio rerio</name>
    <name type="common">Zebrafish</name>
    <name type="synonym">Brachydanio rerio</name>
    <dbReference type="NCBI Taxonomy" id="7955"/>
    <lineage>
        <taxon>Eukaryota</taxon>
        <taxon>Metazoa</taxon>
        <taxon>Chordata</taxon>
        <taxon>Craniata</taxon>
        <taxon>Vertebrata</taxon>
        <taxon>Euteleostomi</taxon>
        <taxon>Actinopterygii</taxon>
        <taxon>Neopterygii</taxon>
        <taxon>Teleostei</taxon>
        <taxon>Ostariophysi</taxon>
        <taxon>Cypriniformes</taxon>
        <taxon>Danionidae</taxon>
        <taxon>Danioninae</taxon>
        <taxon>Danio</taxon>
    </lineage>
</organism>
<dbReference type="RefSeq" id="XP_073802838.1">
    <property type="nucleotide sequence ID" value="XM_073946737.1"/>
</dbReference>